<dbReference type="EMBL" id="FWFX01000007">
    <property type="protein sequence ID" value="SLN50635.1"/>
    <property type="molecule type" value="Genomic_DNA"/>
</dbReference>
<dbReference type="InterPro" id="IPR019004">
    <property type="entry name" value="YqeY/Aim41"/>
</dbReference>
<dbReference type="InterPro" id="IPR003789">
    <property type="entry name" value="Asn/Gln_tRNA_amidoTrase-B-like"/>
</dbReference>
<accession>A0A1X6ZGG2</accession>
<dbReference type="RefSeq" id="WP_085806242.1">
    <property type="nucleotide sequence ID" value="NZ_FWFX01000007.1"/>
</dbReference>
<name>A0A1X6ZGG2_9RHOB</name>
<dbReference type="OrthoDB" id="9788127at2"/>
<dbReference type="Pfam" id="PF09424">
    <property type="entry name" value="YqeY"/>
    <property type="match status" value="1"/>
</dbReference>
<dbReference type="PANTHER" id="PTHR28055:SF1">
    <property type="entry name" value="ALTERED INHERITANCE OF MITOCHONDRIA PROTEIN 41, MITOCHONDRIAL"/>
    <property type="match status" value="1"/>
</dbReference>
<dbReference type="AlphaFoldDB" id="A0A1X6ZGG2"/>
<dbReference type="SUPFAM" id="SSF89095">
    <property type="entry name" value="GatB/YqeY motif"/>
    <property type="match status" value="1"/>
</dbReference>
<gene>
    <name evidence="1" type="ORF">ROA7450_02516</name>
</gene>
<proteinExistence type="predicted"/>
<keyword evidence="2" id="KW-1185">Reference proteome</keyword>
<reference evidence="1 2" key="1">
    <citation type="submission" date="2017-03" db="EMBL/GenBank/DDBJ databases">
        <authorList>
            <person name="Afonso C.L."/>
            <person name="Miller P.J."/>
            <person name="Scott M.A."/>
            <person name="Spackman E."/>
            <person name="Goraichik I."/>
            <person name="Dimitrov K.M."/>
            <person name="Suarez D.L."/>
            <person name="Swayne D.E."/>
        </authorList>
    </citation>
    <scope>NUCLEOTIDE SEQUENCE [LARGE SCALE GENOMIC DNA]</scope>
    <source>
        <strain evidence="1 2">CECT 7450</strain>
    </source>
</reference>
<organism evidence="1 2">
    <name type="scientific">Roseovarius albus</name>
    <dbReference type="NCBI Taxonomy" id="1247867"/>
    <lineage>
        <taxon>Bacteria</taxon>
        <taxon>Pseudomonadati</taxon>
        <taxon>Pseudomonadota</taxon>
        <taxon>Alphaproteobacteria</taxon>
        <taxon>Rhodobacterales</taxon>
        <taxon>Roseobacteraceae</taxon>
        <taxon>Roseovarius</taxon>
    </lineage>
</organism>
<protein>
    <submittedName>
        <fullName evidence="1">Yqey-like protein</fullName>
    </submittedName>
</protein>
<dbReference type="InterPro" id="IPR023168">
    <property type="entry name" value="GatB_Yqey_C_2"/>
</dbReference>
<dbReference type="Gene3D" id="1.10.10.410">
    <property type="match status" value="1"/>
</dbReference>
<dbReference type="PANTHER" id="PTHR28055">
    <property type="entry name" value="ALTERED INHERITANCE OF MITOCHONDRIA PROTEIN 41, MITOCHONDRIAL"/>
    <property type="match status" value="1"/>
</dbReference>
<dbReference type="Proteomes" id="UP000193061">
    <property type="component" value="Unassembled WGS sequence"/>
</dbReference>
<evidence type="ECO:0000313" key="2">
    <source>
        <dbReference type="Proteomes" id="UP000193061"/>
    </source>
</evidence>
<dbReference type="GO" id="GO:0016884">
    <property type="term" value="F:carbon-nitrogen ligase activity, with glutamine as amido-N-donor"/>
    <property type="evidence" value="ECO:0007669"/>
    <property type="project" value="InterPro"/>
</dbReference>
<evidence type="ECO:0000313" key="1">
    <source>
        <dbReference type="EMBL" id="SLN50635.1"/>
    </source>
</evidence>
<dbReference type="InterPro" id="IPR042184">
    <property type="entry name" value="YqeY/Aim41_N"/>
</dbReference>
<sequence length="155" mass="17021">MGLREQVNTALKQAMKDKDSARLTTLRLINAAIKDQDIAKRGGDDDACVNDDEILAILGKMTKQRNESVRAYEEGGRIDLAEGERSEIKIIEEFLPRQLDEAEVEAAIEKAISDIGASSIRDMGKVIGQLKEKYTGQMDFGAVGPIVKNRLCNVG</sequence>
<dbReference type="Gene3D" id="1.10.1510.10">
    <property type="entry name" value="Uncharacterised protein YqeY/AIM41 PF09424, N-terminal domain"/>
    <property type="match status" value="1"/>
</dbReference>